<evidence type="ECO:0000313" key="5">
    <source>
        <dbReference type="Proteomes" id="UP000218069"/>
    </source>
</evidence>
<evidence type="ECO:0000259" key="3">
    <source>
        <dbReference type="Pfam" id="PF12770"/>
    </source>
</evidence>
<keyword evidence="5" id="KW-1185">Reference proteome</keyword>
<proteinExistence type="predicted"/>
<dbReference type="AlphaFoldDB" id="A0A240DZY1"/>
<keyword evidence="2" id="KW-0732">Signal</keyword>
<dbReference type="PANTHER" id="PTHR10098">
    <property type="entry name" value="RAPSYN-RELATED"/>
    <property type="match status" value="1"/>
</dbReference>
<reference evidence="5" key="1">
    <citation type="submission" date="2017-08" db="EMBL/GenBank/DDBJ databases">
        <authorList>
            <person name="Varghese N."/>
            <person name="Submissions S."/>
        </authorList>
    </citation>
    <scope>NUCLEOTIDE SEQUENCE [LARGE SCALE GENOMIC DNA]</scope>
    <source>
        <strain evidence="5">AP-Melu-1000-B4</strain>
    </source>
</reference>
<dbReference type="InterPro" id="IPR011990">
    <property type="entry name" value="TPR-like_helical_dom_sf"/>
</dbReference>
<evidence type="ECO:0000256" key="1">
    <source>
        <dbReference type="SAM" id="Coils"/>
    </source>
</evidence>
<feature type="coiled-coil region" evidence="1">
    <location>
        <begin position="555"/>
        <end position="612"/>
    </location>
</feature>
<dbReference type="PANTHER" id="PTHR10098:SF112">
    <property type="entry name" value="SLR0380 PROTEIN"/>
    <property type="match status" value="1"/>
</dbReference>
<dbReference type="RefSeq" id="WP_207760221.1">
    <property type="nucleotide sequence ID" value="NZ_OANS01000003.1"/>
</dbReference>
<keyword evidence="1" id="KW-0175">Coiled coil</keyword>
<evidence type="ECO:0000256" key="2">
    <source>
        <dbReference type="SAM" id="SignalP"/>
    </source>
</evidence>
<evidence type="ECO:0000313" key="4">
    <source>
        <dbReference type="EMBL" id="SNX28749.1"/>
    </source>
</evidence>
<organism evidence="4 5">
    <name type="scientific">Polynucleobacter meluiroseus</name>
    <dbReference type="NCBI Taxonomy" id="1938814"/>
    <lineage>
        <taxon>Bacteria</taxon>
        <taxon>Pseudomonadati</taxon>
        <taxon>Pseudomonadota</taxon>
        <taxon>Betaproteobacteria</taxon>
        <taxon>Burkholderiales</taxon>
        <taxon>Burkholderiaceae</taxon>
        <taxon>Polynucleobacter</taxon>
    </lineage>
</organism>
<dbReference type="EMBL" id="OANS01000003">
    <property type="protein sequence ID" value="SNX28749.1"/>
    <property type="molecule type" value="Genomic_DNA"/>
</dbReference>
<sequence length="1052" mass="115157">MSRKFIINFFVCTILFGCNIFMQSAFAAQSKEDVDIEIIKAPPRDVKDILFVLNQARPDKTLIEKATKILALPAPSANDPEVLNHYYYRKAKAEEVLENSKGALEAIKKAVLEYPSPQIDLRIDELSHYMQYESIQGSLLQAKKIAEDAKPIIPQSLRGWTLHFDRQIVSYCLALGDFECAKSGLNTLETDYSALVGVARNTNFLYRTAWEIGLEMARGRYFISEGKFVEAERSFRRALYLNQQVLEAIKDKGRDVLDNEKRVLQDTTTNVSGYYMQRAYLMNDMSKAFLGQRRLVDAEYWAREATLLSITQFGPNSGRTSQMLLTLTRVIAEQGRNAEAVLLGTAALKVAQQSTNYPGSTVIAYARKTLASALVADGKYVQAEKVFSEMVEGVKSDPEIAARFPSQDLDWVLALVKSGKASQAVTMTSLMLEKDGSRMEKTSPRLAMLTAFNAAALQASGQGVQALSGFKQSVPILVNQARNDTENATESIRQTQRMTFILEEYLASLAQQAKSDTSGAAASEAFQIADLARGSGVQRALTSSAARANISDPQLSSLARREQDLQKRINTLSELLTGLLSAPPGQQLPAVQNKLRDDITTFKTQREELKREIERKFPDYAELIDPKPASVERTQKALKPDEVLVSWYFSDNVGYVWAITKDKPVQFAQLSVGRPQIAKEVAQLRKALDPGVATIDEIPAFDVALANQLYQQVLSPVQTAFMGKKVMLTVPHAELGQLPLSLLVIKPTTQPAKGGATPFIGYKSVPWLTREIAVAQVPSVTALTALRSLPPGNVNRKNFIGFGDPYFSADQEKQADRQAKATQLATRGKPLNLRSAPKTSGVSSAELALLPRLPDTSTELEEVGKAIGAGDGDIYLHQQASVKQVMSTDLSNRKVVMFATHGLVPGELNGLTQPALALSSPEVTGDKDDGLLTMDKVMTLKLDADWVVLSACNTASGEGAGSEAVSGLGRAFFFAGAKALLVSNWPVDSVASRTMMTGLFRNQQKAGNTSKAELLRQAMLDQIDNGGMKEGGNMKYAYAHPLFWAPFVVVGD</sequence>
<dbReference type="Gene3D" id="1.25.40.10">
    <property type="entry name" value="Tetratricopeptide repeat domain"/>
    <property type="match status" value="1"/>
</dbReference>
<dbReference type="PROSITE" id="PS51257">
    <property type="entry name" value="PROKAR_LIPOPROTEIN"/>
    <property type="match status" value="1"/>
</dbReference>
<dbReference type="SUPFAM" id="SSF48452">
    <property type="entry name" value="TPR-like"/>
    <property type="match status" value="1"/>
</dbReference>
<protein>
    <submittedName>
        <fullName evidence="4">CHAT domain-containing protein</fullName>
    </submittedName>
</protein>
<feature type="chain" id="PRO_5013371762" evidence="2">
    <location>
        <begin position="28"/>
        <end position="1052"/>
    </location>
</feature>
<name>A0A240DZY1_9BURK</name>
<feature type="signal peptide" evidence="2">
    <location>
        <begin position="1"/>
        <end position="27"/>
    </location>
</feature>
<dbReference type="InterPro" id="IPR024983">
    <property type="entry name" value="CHAT_dom"/>
</dbReference>
<dbReference type="Proteomes" id="UP000218069">
    <property type="component" value="Unassembled WGS sequence"/>
</dbReference>
<accession>A0A240DZY1</accession>
<feature type="domain" description="CHAT" evidence="3">
    <location>
        <begin position="704"/>
        <end position="1052"/>
    </location>
</feature>
<gene>
    <name evidence="4" type="ORF">SAMN06295945_1095</name>
</gene>
<dbReference type="Pfam" id="PF12770">
    <property type="entry name" value="CHAT"/>
    <property type="match status" value="1"/>
</dbReference>